<evidence type="ECO:0000313" key="1">
    <source>
        <dbReference type="EMBL" id="RXV64107.1"/>
    </source>
</evidence>
<organism evidence="2 3">
    <name type="scientific">Burkholderia stabilis</name>
    <dbReference type="NCBI Taxonomy" id="95485"/>
    <lineage>
        <taxon>Bacteria</taxon>
        <taxon>Pseudomonadati</taxon>
        <taxon>Pseudomonadota</taxon>
        <taxon>Betaproteobacteria</taxon>
        <taxon>Burkholderiales</taxon>
        <taxon>Burkholderiaceae</taxon>
        <taxon>Burkholderia</taxon>
        <taxon>Burkholderia cepacia complex</taxon>
    </lineage>
</organism>
<dbReference type="EMBL" id="QWEX01000005">
    <property type="protein sequence ID" value="RXV64107.1"/>
    <property type="molecule type" value="Genomic_DNA"/>
</dbReference>
<dbReference type="Proteomes" id="UP000289650">
    <property type="component" value="Unassembled WGS sequence"/>
</dbReference>
<comment type="caution">
    <text evidence="2">The sequence shown here is derived from an EMBL/GenBank/DDBJ whole genome shotgun (WGS) entry which is preliminary data.</text>
</comment>
<evidence type="ECO:0000313" key="3">
    <source>
        <dbReference type="Proteomes" id="UP000289650"/>
    </source>
</evidence>
<gene>
    <name evidence="1" type="ORF">D1006_40590</name>
    <name evidence="2" type="ORF">D1006_41360</name>
</gene>
<sequence length="217" mass="24090">MLLGVIAAVESYFRALFRRLIEIDPQSQESVHLREVSYGAALHLPKAMLPEAMLERISFTSKKSIVDGMKELIGVKGEISASLDAAIVDYVRVCHLRHCAVHRFGKLGTSNAIALGLATHKELLEKPLSLTYPALQSAIAISTGLVRNVNNFLFNAVLSRVEVSQWTGRFRNDRKLFSKYYALFSDTVSSYGATPALRATYDEFMRQRAAHAAGQPF</sequence>
<name>A0A4Q2A4N5_9BURK</name>
<accession>A0A4Q2A4N5</accession>
<protein>
    <submittedName>
        <fullName evidence="2">Uncharacterized protein</fullName>
    </submittedName>
</protein>
<proteinExistence type="predicted"/>
<dbReference type="OrthoDB" id="1493841at2"/>
<dbReference type="EMBL" id="QWEX01000005">
    <property type="protein sequence ID" value="RXV64232.1"/>
    <property type="molecule type" value="Genomic_DNA"/>
</dbReference>
<reference evidence="2 3" key="1">
    <citation type="submission" date="2018-08" db="EMBL/GenBank/DDBJ databases">
        <title>Mountain-cultivated ginseng endophyte, Burkholderia stabilis and its activity against ginseng root rot disease.</title>
        <authorList>
            <person name="Tapan Kumar M."/>
            <person name="Bae H."/>
            <person name="Shanmugam G."/>
            <person name="Jeon J."/>
        </authorList>
    </citation>
    <scope>NUCLEOTIDE SEQUENCE [LARGE SCALE GENOMIC DNA]</scope>
    <source>
        <strain evidence="2 3">EB159</strain>
    </source>
</reference>
<dbReference type="AlphaFoldDB" id="A0A4Q2A4N5"/>
<evidence type="ECO:0000313" key="2">
    <source>
        <dbReference type="EMBL" id="RXV64232.1"/>
    </source>
</evidence>